<accession>L7M1Z1</accession>
<evidence type="ECO:0000313" key="2">
    <source>
        <dbReference type="EMBL" id="JAA58346.1"/>
    </source>
</evidence>
<evidence type="ECO:0000256" key="1">
    <source>
        <dbReference type="SAM" id="Phobius"/>
    </source>
</evidence>
<feature type="transmembrane region" description="Helical" evidence="1">
    <location>
        <begin position="193"/>
        <end position="214"/>
    </location>
</feature>
<reference evidence="2" key="1">
    <citation type="submission" date="2012-11" db="EMBL/GenBank/DDBJ databases">
        <authorList>
            <person name="Lucero-Rivera Y.E."/>
            <person name="Tovar-Ramirez D."/>
        </authorList>
    </citation>
    <scope>NUCLEOTIDE SEQUENCE</scope>
    <source>
        <tissue evidence="2">Salivary gland</tissue>
    </source>
</reference>
<dbReference type="AlphaFoldDB" id="L7M1Z1"/>
<dbReference type="EMBL" id="GACK01006688">
    <property type="protein sequence ID" value="JAA58346.1"/>
    <property type="molecule type" value="mRNA"/>
</dbReference>
<feature type="transmembrane region" description="Helical" evidence="1">
    <location>
        <begin position="104"/>
        <end position="137"/>
    </location>
</feature>
<protein>
    <submittedName>
        <fullName evidence="2">Uncharacterized protein</fullName>
    </submittedName>
</protein>
<organism evidence="2">
    <name type="scientific">Rhipicephalus pulchellus</name>
    <name type="common">Yellow backed tick</name>
    <name type="synonym">Dermacentor pulchellus</name>
    <dbReference type="NCBI Taxonomy" id="72859"/>
    <lineage>
        <taxon>Eukaryota</taxon>
        <taxon>Metazoa</taxon>
        <taxon>Ecdysozoa</taxon>
        <taxon>Arthropoda</taxon>
        <taxon>Chelicerata</taxon>
        <taxon>Arachnida</taxon>
        <taxon>Acari</taxon>
        <taxon>Parasitiformes</taxon>
        <taxon>Ixodida</taxon>
        <taxon>Ixodoidea</taxon>
        <taxon>Ixodidae</taxon>
        <taxon>Rhipicephalinae</taxon>
        <taxon>Rhipicephalus</taxon>
        <taxon>Rhipicephalus</taxon>
    </lineage>
</organism>
<keyword evidence="1" id="KW-1133">Transmembrane helix</keyword>
<keyword evidence="1" id="KW-0812">Transmembrane</keyword>
<sequence length="219" mass="25466">MAILCLPSILLTSSSSRSLSLPNALLYYTTNNYTMFFLSLFTFLFITFFFSQSFYFSLVHFVFFCICFTIFIFPSYSTSLLFPIFLLYCTIHGYAMLSFSRFFFLTFFLSLALCFFLSLYASISFSFSFFFLAFFFFLSFSRAQKQQNHIVLISDCSASAPGEPRSNDTHLRNMFAFGLELISRSDPASSKNLFLFCTFMLLLLFAFFFLLSFLRHVAK</sequence>
<proteinExistence type="evidence at transcript level"/>
<keyword evidence="1" id="KW-0472">Membrane</keyword>
<feature type="transmembrane region" description="Helical" evidence="1">
    <location>
        <begin position="30"/>
        <end position="50"/>
    </location>
</feature>
<name>L7M1Z1_RHIPC</name>
<reference evidence="2" key="2">
    <citation type="journal article" date="2015" name="J. Proteomics">
        <title>Sexual differences in the sialomes of the zebra tick, Rhipicephalus pulchellus.</title>
        <authorList>
            <person name="Tan A.W."/>
            <person name="Francischetti I.M."/>
            <person name="Slovak M."/>
            <person name="Kini R.M."/>
            <person name="Ribeiro J.M."/>
        </authorList>
    </citation>
    <scope>NUCLEOTIDE SEQUENCE</scope>
    <source>
        <tissue evidence="2">Salivary gland</tissue>
    </source>
</reference>